<dbReference type="Pfam" id="PF21597">
    <property type="entry name" value="TetR_C_43"/>
    <property type="match status" value="1"/>
</dbReference>
<evidence type="ECO:0000256" key="3">
    <source>
        <dbReference type="ARBA" id="ARBA00023163"/>
    </source>
</evidence>
<protein>
    <submittedName>
        <fullName evidence="7">TetR family transcriptional regulator</fullName>
    </submittedName>
</protein>
<gene>
    <name evidence="7" type="ORF">MSEN_20970</name>
</gene>
<dbReference type="InterPro" id="IPR050109">
    <property type="entry name" value="HTH-type_TetR-like_transc_reg"/>
</dbReference>
<dbReference type="SUPFAM" id="SSF46689">
    <property type="entry name" value="Homeodomain-like"/>
    <property type="match status" value="1"/>
</dbReference>
<comment type="caution">
    <text evidence="7">The sequence shown here is derived from an EMBL/GenBank/DDBJ whole genome shotgun (WGS) entry which is preliminary data.</text>
</comment>
<evidence type="ECO:0000313" key="7">
    <source>
        <dbReference type="EMBL" id="GFG70377.1"/>
    </source>
</evidence>
<name>A0A7I9XLV8_9MYCO</name>
<keyword evidence="1" id="KW-0805">Transcription regulation</keyword>
<evidence type="ECO:0000259" key="6">
    <source>
        <dbReference type="PROSITE" id="PS50977"/>
    </source>
</evidence>
<keyword evidence="2 4" id="KW-0238">DNA-binding</keyword>
<evidence type="ECO:0000256" key="1">
    <source>
        <dbReference type="ARBA" id="ARBA00023015"/>
    </source>
</evidence>
<dbReference type="Gene3D" id="1.10.357.10">
    <property type="entry name" value="Tetracycline Repressor, domain 2"/>
    <property type="match status" value="1"/>
</dbReference>
<accession>A0A7I9XLV8</accession>
<dbReference type="InterPro" id="IPR036271">
    <property type="entry name" value="Tet_transcr_reg_TetR-rel_C_sf"/>
</dbReference>
<evidence type="ECO:0000256" key="5">
    <source>
        <dbReference type="SAM" id="MobiDB-lite"/>
    </source>
</evidence>
<reference evidence="7 8" key="1">
    <citation type="journal article" date="2019" name="Emerg. Microbes Infect.">
        <title>Comprehensive subspecies identification of 175 nontuberculous mycobacteria species based on 7547 genomic profiles.</title>
        <authorList>
            <person name="Matsumoto Y."/>
            <person name="Kinjo T."/>
            <person name="Motooka D."/>
            <person name="Nabeya D."/>
            <person name="Jung N."/>
            <person name="Uechi K."/>
            <person name="Horii T."/>
            <person name="Iida T."/>
            <person name="Fujita J."/>
            <person name="Nakamura S."/>
        </authorList>
    </citation>
    <scope>NUCLEOTIDE SEQUENCE [LARGE SCALE GENOMIC DNA]</scope>
    <source>
        <strain evidence="7 8">JCM 16017</strain>
    </source>
</reference>
<proteinExistence type="predicted"/>
<dbReference type="PRINTS" id="PR00455">
    <property type="entry name" value="HTHTETR"/>
</dbReference>
<feature type="region of interest" description="Disordered" evidence="5">
    <location>
        <begin position="1"/>
        <end position="26"/>
    </location>
</feature>
<dbReference type="PANTHER" id="PTHR30055">
    <property type="entry name" value="HTH-TYPE TRANSCRIPTIONAL REGULATOR RUTR"/>
    <property type="match status" value="1"/>
</dbReference>
<sequence>MLRALHSADVSASNTTGRPLRKDAERNRKRVLEAARDLFARKGLEPNLNDVAHHAGVGVGTVYRRFGSKEELFEAIFADGLHQLADLAESALRQPDPWQGFVWYVEQMCQITATDRGLREIAFSKSYGADRVTAAQERLVPILKRLVERARADGRLRPELSDTDMPIFGLLAGTVSEFAGHVDADLWRRYVALLLDGMRYRTDQLPLPVAAMDDDAVDAAMRTWEPAGPGADRLSTHPDGD</sequence>
<dbReference type="GO" id="GO:0003700">
    <property type="term" value="F:DNA-binding transcription factor activity"/>
    <property type="evidence" value="ECO:0007669"/>
    <property type="project" value="TreeGrafter"/>
</dbReference>
<dbReference type="InterPro" id="IPR009057">
    <property type="entry name" value="Homeodomain-like_sf"/>
</dbReference>
<dbReference type="AlphaFoldDB" id="A0A7I9XLV8"/>
<organism evidence="7 8">
    <name type="scientific">Mycolicibacter senuensis</name>
    <dbReference type="NCBI Taxonomy" id="386913"/>
    <lineage>
        <taxon>Bacteria</taxon>
        <taxon>Bacillati</taxon>
        <taxon>Actinomycetota</taxon>
        <taxon>Actinomycetes</taxon>
        <taxon>Mycobacteriales</taxon>
        <taxon>Mycobacteriaceae</taxon>
        <taxon>Mycolicibacter</taxon>
    </lineage>
</organism>
<dbReference type="Pfam" id="PF00440">
    <property type="entry name" value="TetR_N"/>
    <property type="match status" value="1"/>
</dbReference>
<dbReference type="InterPro" id="IPR001647">
    <property type="entry name" value="HTH_TetR"/>
</dbReference>
<feature type="domain" description="HTH tetR-type" evidence="6">
    <location>
        <begin position="25"/>
        <end position="84"/>
    </location>
</feature>
<dbReference type="SUPFAM" id="SSF48498">
    <property type="entry name" value="Tetracyclin repressor-like, C-terminal domain"/>
    <property type="match status" value="1"/>
</dbReference>
<dbReference type="Proteomes" id="UP000465263">
    <property type="component" value="Unassembled WGS sequence"/>
</dbReference>
<dbReference type="PROSITE" id="PS50977">
    <property type="entry name" value="HTH_TETR_2"/>
    <property type="match status" value="1"/>
</dbReference>
<keyword evidence="3" id="KW-0804">Transcription</keyword>
<dbReference type="PANTHER" id="PTHR30055:SF234">
    <property type="entry name" value="HTH-TYPE TRANSCRIPTIONAL REGULATOR BETI"/>
    <property type="match status" value="1"/>
</dbReference>
<dbReference type="InterPro" id="IPR049445">
    <property type="entry name" value="TetR_SbtR-like_C"/>
</dbReference>
<dbReference type="EMBL" id="BLKV01000001">
    <property type="protein sequence ID" value="GFG70377.1"/>
    <property type="molecule type" value="Genomic_DNA"/>
</dbReference>
<evidence type="ECO:0000256" key="4">
    <source>
        <dbReference type="PROSITE-ProRule" id="PRU00335"/>
    </source>
</evidence>
<keyword evidence="8" id="KW-1185">Reference proteome</keyword>
<evidence type="ECO:0000313" key="8">
    <source>
        <dbReference type="Proteomes" id="UP000465263"/>
    </source>
</evidence>
<dbReference type="GO" id="GO:0000976">
    <property type="term" value="F:transcription cis-regulatory region binding"/>
    <property type="evidence" value="ECO:0007669"/>
    <property type="project" value="TreeGrafter"/>
</dbReference>
<feature type="DNA-binding region" description="H-T-H motif" evidence="4">
    <location>
        <begin position="47"/>
        <end position="66"/>
    </location>
</feature>
<evidence type="ECO:0000256" key="2">
    <source>
        <dbReference type="ARBA" id="ARBA00023125"/>
    </source>
</evidence>